<dbReference type="AlphaFoldDB" id="A0A540X8W5"/>
<organism evidence="1 2">
    <name type="scientific">Myxococcus llanfairpwllgwyngyllgogerychwyrndrobwllllantysiliogogogochensis</name>
    <dbReference type="NCBI Taxonomy" id="2590453"/>
    <lineage>
        <taxon>Bacteria</taxon>
        <taxon>Pseudomonadati</taxon>
        <taxon>Myxococcota</taxon>
        <taxon>Myxococcia</taxon>
        <taxon>Myxococcales</taxon>
        <taxon>Cystobacterineae</taxon>
        <taxon>Myxococcaceae</taxon>
        <taxon>Myxococcus</taxon>
    </lineage>
</organism>
<protein>
    <recommendedName>
        <fullName evidence="3">HEAT repeat domain-containing protein</fullName>
    </recommendedName>
</protein>
<dbReference type="Gene3D" id="1.25.10.10">
    <property type="entry name" value="Leucine-rich Repeat Variant"/>
    <property type="match status" value="1"/>
</dbReference>
<dbReference type="RefSeq" id="WP_141640828.1">
    <property type="nucleotide sequence ID" value="NZ_VIFM01000006.1"/>
</dbReference>
<accession>A0A540X8W5</accession>
<evidence type="ECO:0000313" key="2">
    <source>
        <dbReference type="Proteomes" id="UP000315369"/>
    </source>
</evidence>
<evidence type="ECO:0000313" key="1">
    <source>
        <dbReference type="EMBL" id="TQF17558.1"/>
    </source>
</evidence>
<name>A0A540X8W5_9BACT</name>
<reference evidence="1 2" key="1">
    <citation type="submission" date="2019-06" db="EMBL/GenBank/DDBJ databases">
        <authorList>
            <person name="Livingstone P."/>
            <person name="Whitworth D."/>
        </authorList>
    </citation>
    <scope>NUCLEOTIDE SEQUENCE [LARGE SCALE GENOMIC DNA]</scope>
    <source>
        <strain evidence="1 2">AM401</strain>
    </source>
</reference>
<gene>
    <name evidence="1" type="ORF">FJV41_02825</name>
</gene>
<keyword evidence="2" id="KW-1185">Reference proteome</keyword>
<dbReference type="Proteomes" id="UP000315369">
    <property type="component" value="Unassembled WGS sequence"/>
</dbReference>
<comment type="caution">
    <text evidence="1">The sequence shown here is derived from an EMBL/GenBank/DDBJ whole genome shotgun (WGS) entry which is preliminary data.</text>
</comment>
<evidence type="ECO:0008006" key="3">
    <source>
        <dbReference type="Google" id="ProtNLM"/>
    </source>
</evidence>
<proteinExistence type="predicted"/>
<dbReference type="OrthoDB" id="5479398at2"/>
<sequence>MASKKKSTSSESPVAASWSQVGKFLGTQWPSFVEKHSAGKKPWSRGGPISDAFASWGQPLPKDLTQLLQPLAECEPPPLEELTLGSDAPRTTPGNLMEQRIVAAQSYRPLWKELTGGFVEIGATSSGDLWLYAREPQRGKARAQIYLFNHETDGIEAPQAENLDALVFRAALVRAHARGEVDAETFKQARQKLDTCVGELGFEETLAGVKPYVAKEEPAYKNDLRAGWLVTLLTEVGASDAELRGAFDVEMNPPLTEERLATSAERFKTYPPAAFYFCMASFFAGDEARLTQALELCRLSDAPLVKDLVALMEELRAGRKQLGAISDVQALRQRVMGLALWDEEGRARAKEKEAAAAAVKVASAAREGSLDALAWEAVKDPALGAAIQEAYAADPSMQATVALMSAWKDEENYRDEGVIAELIAEGDRRATPLLISIARYGEGGEDLIALEVLAAWAEPRAVELVRDAAFAEDRFHLKRHLFIQLIQALGDKANTKHLLAVLRMYPLKDGDSERNRMLGALVFALGELGDPAVGDTLLRYLERTVDAVGKEAPISFSEAVCYALGAVGETRALAPLLARFEEKPWKLSSSPATCFALGRLAGTADPASREKALALLESNRFSKGFFIDVNKQKHPNTIAGLFRDVGGLTVAASGQLMLEVAMAGLTEGARREEALANLRELVTGVLTQWEARSSKYWTGYDGYALLAWALLALRAHPDLGRELARPFVTSDVPLVRLLAKQVVGA</sequence>
<dbReference type="InterPro" id="IPR011989">
    <property type="entry name" value="ARM-like"/>
</dbReference>
<dbReference type="EMBL" id="VIFM01000006">
    <property type="protein sequence ID" value="TQF17558.1"/>
    <property type="molecule type" value="Genomic_DNA"/>
</dbReference>